<sequence length="335" mass="36398">MDGKAQPQALQPGDLLVYWGKLPGQERMVPSHIAMAGLDGYILHNTIASGSKFAGVVKHKASLAAKAYVKEERTIEVYRLKGGGELATYAARFGETWVDQQPINFGNDFKKAGQSTDSNPVLVGKYNEAHADTGKTHTDFKTLTPEMNPWLAGTEIGQFRGGKSPYSSGRLERGQNTPVGQWDVMSAFRAVKAYVRSCTLQGLSPRHGTSCDQFVMYCYQAASLSSILGPESPLRQEVIDLVAARPKQIKLYLNDGDLKKDLGEDLKDLQGPAFERLKALLEKISGDPAKTGFLPQALSIDAKTSSVAKLFQKIQESDSGFVKEGSLTADAVIVQ</sequence>
<evidence type="ECO:0000313" key="1">
    <source>
        <dbReference type="EMBL" id="CAB3787318.1"/>
    </source>
</evidence>
<dbReference type="EMBL" id="CADIKL010000010">
    <property type="protein sequence ID" value="CAB3787318.1"/>
    <property type="molecule type" value="Genomic_DNA"/>
</dbReference>
<dbReference type="AlphaFoldDB" id="A0A6J5FWS3"/>
<name>A0A6J5FWS3_9BURK</name>
<evidence type="ECO:0008006" key="3">
    <source>
        <dbReference type="Google" id="ProtNLM"/>
    </source>
</evidence>
<keyword evidence="2" id="KW-1185">Reference proteome</keyword>
<accession>A0A6J5FWS3</accession>
<dbReference type="Proteomes" id="UP000494119">
    <property type="component" value="Unassembled WGS sequence"/>
</dbReference>
<gene>
    <name evidence="1" type="ORF">LMG28688_02441</name>
</gene>
<proteinExistence type="predicted"/>
<dbReference type="RefSeq" id="WP_129564203.1">
    <property type="nucleotide sequence ID" value="NZ_CADIKL010000010.1"/>
</dbReference>
<reference evidence="1 2" key="1">
    <citation type="submission" date="2020-04" db="EMBL/GenBank/DDBJ databases">
        <authorList>
            <person name="De Canck E."/>
        </authorList>
    </citation>
    <scope>NUCLEOTIDE SEQUENCE [LARGE SCALE GENOMIC DNA]</scope>
    <source>
        <strain evidence="1 2">LMG 28688</strain>
    </source>
</reference>
<organism evidence="1 2">
    <name type="scientific">Paraburkholderia caffeinitolerans</name>
    <dbReference type="NCBI Taxonomy" id="1723730"/>
    <lineage>
        <taxon>Bacteria</taxon>
        <taxon>Pseudomonadati</taxon>
        <taxon>Pseudomonadota</taxon>
        <taxon>Betaproteobacteria</taxon>
        <taxon>Burkholderiales</taxon>
        <taxon>Burkholderiaceae</taxon>
        <taxon>Paraburkholderia</taxon>
    </lineage>
</organism>
<evidence type="ECO:0000313" key="2">
    <source>
        <dbReference type="Proteomes" id="UP000494119"/>
    </source>
</evidence>
<protein>
    <recommendedName>
        <fullName evidence="3">NlpC/P60 domain-containing protein</fullName>
    </recommendedName>
</protein>